<dbReference type="AlphaFoldDB" id="A0A9P1G3B1"/>
<keyword evidence="2" id="KW-0812">Transmembrane</keyword>
<sequence>MGEKNPWRSFRLPYNPTPNQESTSEMAQPASAASNGSEGNPFLQPAESTSEMAQPASAASNGSEGNPFLQLEESTSEMVQPASAASNGSEGNPTLQSAEPISEMVQPASRASNGSEGNPTLQSAESTLRMSQSASVASIGSAGNRPTMQPAEQRRLVYVSADRNQAWWKRSDVPDDIGELMECELDQKPLQLQNHHLPVVFAGGPRSQRVIPVYSTTIYDFMGKVRELPEEMLQKLDEDLLQAKEMDHFPYKELILNLEPRSRDAQWWFRDSGRDSPEKHVYVRFFSKGSLVETLMMKALVPAMMHAVDVYNSFTFFFQAKCLRFTFLAAFLCLYFLTWLFAKALAEEEMKEDFKVTVRDGQITGYDKNELGVKPKRNAQNQPCNEQDNDSHYKKMLTLLSLSFVLTTPRSLVELALHLHCRGDHPGKAASKVLGTRQLLATWMSKEHFEIVDQRGFECIVPAVLLTKVVLFMIQFVIWCLTMDHKLWIQMGFKLFTIGNLIYQLCWLWKYQKSLFKTATARWFTYLADQLKAKVNQVTRAQLRTLHEDDLEELPIPDQIPFRPEVTETQDQFQQRIRETLQGNVIHSIEMPEGQEGKFPPYLNKLWLHVLKKHFPHCLGKNFCYKHCWLSVHWPIPKFKEDVQSRLLKLAGLALGILCICIIADCVLFLPQRHQAERAAANAQLQQVVGDASHFLALKELLS</sequence>
<dbReference type="EMBL" id="CAMXCT030002627">
    <property type="protein sequence ID" value="CAL4786736.1"/>
    <property type="molecule type" value="Genomic_DNA"/>
</dbReference>
<dbReference type="EMBL" id="CAMXCT010002627">
    <property type="protein sequence ID" value="CAI3999424.1"/>
    <property type="molecule type" value="Genomic_DNA"/>
</dbReference>
<feature type="compositionally biased region" description="Polar residues" evidence="1">
    <location>
        <begin position="46"/>
        <end position="64"/>
    </location>
</feature>
<protein>
    <submittedName>
        <fullName evidence="3">Uncharacterized protein</fullName>
    </submittedName>
</protein>
<dbReference type="EMBL" id="CAMXCT020002627">
    <property type="protein sequence ID" value="CAL1152799.1"/>
    <property type="molecule type" value="Genomic_DNA"/>
</dbReference>
<dbReference type="Proteomes" id="UP001152797">
    <property type="component" value="Unassembled WGS sequence"/>
</dbReference>
<reference evidence="3" key="1">
    <citation type="submission" date="2022-10" db="EMBL/GenBank/DDBJ databases">
        <authorList>
            <person name="Chen Y."/>
            <person name="Dougan E. K."/>
            <person name="Chan C."/>
            <person name="Rhodes N."/>
            <person name="Thang M."/>
        </authorList>
    </citation>
    <scope>NUCLEOTIDE SEQUENCE</scope>
</reference>
<keyword evidence="2" id="KW-0472">Membrane</keyword>
<gene>
    <name evidence="3" type="ORF">C1SCF055_LOCUS25620</name>
</gene>
<feature type="transmembrane region" description="Helical" evidence="2">
    <location>
        <begin position="323"/>
        <end position="342"/>
    </location>
</feature>
<comment type="caution">
    <text evidence="3">The sequence shown here is derived from an EMBL/GenBank/DDBJ whole genome shotgun (WGS) entry which is preliminary data.</text>
</comment>
<feature type="compositionally biased region" description="Polar residues" evidence="1">
    <location>
        <begin position="109"/>
        <end position="138"/>
    </location>
</feature>
<organism evidence="3">
    <name type="scientific">Cladocopium goreaui</name>
    <dbReference type="NCBI Taxonomy" id="2562237"/>
    <lineage>
        <taxon>Eukaryota</taxon>
        <taxon>Sar</taxon>
        <taxon>Alveolata</taxon>
        <taxon>Dinophyceae</taxon>
        <taxon>Suessiales</taxon>
        <taxon>Symbiodiniaceae</taxon>
        <taxon>Cladocopium</taxon>
    </lineage>
</organism>
<keyword evidence="5" id="KW-1185">Reference proteome</keyword>
<evidence type="ECO:0000256" key="1">
    <source>
        <dbReference type="SAM" id="MobiDB-lite"/>
    </source>
</evidence>
<proteinExistence type="predicted"/>
<keyword evidence="2" id="KW-1133">Transmembrane helix</keyword>
<evidence type="ECO:0000256" key="2">
    <source>
        <dbReference type="SAM" id="Phobius"/>
    </source>
</evidence>
<feature type="transmembrane region" description="Helical" evidence="2">
    <location>
        <begin position="459"/>
        <end position="481"/>
    </location>
</feature>
<feature type="compositionally biased region" description="Polar residues" evidence="1">
    <location>
        <begin position="72"/>
        <end position="99"/>
    </location>
</feature>
<accession>A0A9P1G3B1</accession>
<feature type="transmembrane region" description="Helical" evidence="2">
    <location>
        <begin position="487"/>
        <end position="509"/>
    </location>
</feature>
<reference evidence="4 5" key="2">
    <citation type="submission" date="2024-05" db="EMBL/GenBank/DDBJ databases">
        <authorList>
            <person name="Chen Y."/>
            <person name="Shah S."/>
            <person name="Dougan E. K."/>
            <person name="Thang M."/>
            <person name="Chan C."/>
        </authorList>
    </citation>
    <scope>NUCLEOTIDE SEQUENCE [LARGE SCALE GENOMIC DNA]</scope>
</reference>
<evidence type="ECO:0000313" key="3">
    <source>
        <dbReference type="EMBL" id="CAI3999424.1"/>
    </source>
</evidence>
<evidence type="ECO:0000313" key="5">
    <source>
        <dbReference type="Proteomes" id="UP001152797"/>
    </source>
</evidence>
<feature type="region of interest" description="Disordered" evidence="1">
    <location>
        <begin position="1"/>
        <end position="151"/>
    </location>
</feature>
<feature type="transmembrane region" description="Helical" evidence="2">
    <location>
        <begin position="647"/>
        <end position="670"/>
    </location>
</feature>
<evidence type="ECO:0000313" key="4">
    <source>
        <dbReference type="EMBL" id="CAL4786736.1"/>
    </source>
</evidence>
<feature type="compositionally biased region" description="Polar residues" evidence="1">
    <location>
        <begin position="17"/>
        <end position="38"/>
    </location>
</feature>
<name>A0A9P1G3B1_9DINO</name>